<dbReference type="EMBL" id="VSRR010102020">
    <property type="protein sequence ID" value="MPC95386.1"/>
    <property type="molecule type" value="Genomic_DNA"/>
</dbReference>
<comment type="caution">
    <text evidence="2">The sequence shown here is derived from an EMBL/GenBank/DDBJ whole genome shotgun (WGS) entry which is preliminary data.</text>
</comment>
<evidence type="ECO:0000256" key="1">
    <source>
        <dbReference type="SAM" id="MobiDB-lite"/>
    </source>
</evidence>
<dbReference type="AlphaFoldDB" id="A0A5B7JM64"/>
<keyword evidence="3" id="KW-1185">Reference proteome</keyword>
<feature type="compositionally biased region" description="Basic and acidic residues" evidence="1">
    <location>
        <begin position="1"/>
        <end position="19"/>
    </location>
</feature>
<evidence type="ECO:0000313" key="2">
    <source>
        <dbReference type="EMBL" id="MPC95386.1"/>
    </source>
</evidence>
<protein>
    <submittedName>
        <fullName evidence="2">Uncharacterized protein</fullName>
    </submittedName>
</protein>
<sequence>MKQQQREKQLQDFEEESKRPQSASAARKVRTWRRDGVCQYFEPFLCYDVF</sequence>
<proteinExistence type="predicted"/>
<feature type="region of interest" description="Disordered" evidence="1">
    <location>
        <begin position="1"/>
        <end position="29"/>
    </location>
</feature>
<gene>
    <name evidence="2" type="ORF">E2C01_090595</name>
</gene>
<evidence type="ECO:0000313" key="3">
    <source>
        <dbReference type="Proteomes" id="UP000324222"/>
    </source>
</evidence>
<reference evidence="2 3" key="1">
    <citation type="submission" date="2019-05" db="EMBL/GenBank/DDBJ databases">
        <title>Another draft genome of Portunus trituberculatus and its Hox gene families provides insights of decapod evolution.</title>
        <authorList>
            <person name="Jeong J.-H."/>
            <person name="Song I."/>
            <person name="Kim S."/>
            <person name="Choi T."/>
            <person name="Kim D."/>
            <person name="Ryu S."/>
            <person name="Kim W."/>
        </authorList>
    </citation>
    <scope>NUCLEOTIDE SEQUENCE [LARGE SCALE GENOMIC DNA]</scope>
    <source>
        <tissue evidence="2">Muscle</tissue>
    </source>
</reference>
<name>A0A5B7JM64_PORTR</name>
<accession>A0A5B7JM64</accession>
<organism evidence="2 3">
    <name type="scientific">Portunus trituberculatus</name>
    <name type="common">Swimming crab</name>
    <name type="synonym">Neptunus trituberculatus</name>
    <dbReference type="NCBI Taxonomy" id="210409"/>
    <lineage>
        <taxon>Eukaryota</taxon>
        <taxon>Metazoa</taxon>
        <taxon>Ecdysozoa</taxon>
        <taxon>Arthropoda</taxon>
        <taxon>Crustacea</taxon>
        <taxon>Multicrustacea</taxon>
        <taxon>Malacostraca</taxon>
        <taxon>Eumalacostraca</taxon>
        <taxon>Eucarida</taxon>
        <taxon>Decapoda</taxon>
        <taxon>Pleocyemata</taxon>
        <taxon>Brachyura</taxon>
        <taxon>Eubrachyura</taxon>
        <taxon>Portunoidea</taxon>
        <taxon>Portunidae</taxon>
        <taxon>Portuninae</taxon>
        <taxon>Portunus</taxon>
    </lineage>
</organism>
<dbReference type="Proteomes" id="UP000324222">
    <property type="component" value="Unassembled WGS sequence"/>
</dbReference>